<protein>
    <submittedName>
        <fullName evidence="1">Uncharacterized protein</fullName>
    </submittedName>
</protein>
<dbReference type="EMBL" id="LR134343">
    <property type="protein sequence ID" value="VEG13893.1"/>
    <property type="molecule type" value="Genomic_DNA"/>
</dbReference>
<dbReference type="AlphaFoldDB" id="A0A3S4QTE5"/>
<dbReference type="KEGG" id="mcun:NCTC10297_01867"/>
<name>A0A3S4QTE5_9GAMM</name>
<evidence type="ECO:0000313" key="1">
    <source>
        <dbReference type="EMBL" id="VEG13893.1"/>
    </source>
</evidence>
<sequence length="156" mass="18214">MKMHPKDALAAQFFLNILVTDPMSSTYILEGNNPWQFAVEFIYRIYSCGLTDFAFDVLTKSEQSPNTTYDGIEDFCYHLSITDPDDFESIIWIDANIILTPFGRKLMEAYFRDLDNWDTEINIPFIEKLEDIFTEHGLEWDLENPKFPVVGNSEYL</sequence>
<dbReference type="Proteomes" id="UP000274100">
    <property type="component" value="Chromosome"/>
</dbReference>
<reference evidence="1 2" key="1">
    <citation type="submission" date="2018-12" db="EMBL/GenBank/DDBJ databases">
        <authorList>
            <consortium name="Pathogen Informatics"/>
        </authorList>
    </citation>
    <scope>NUCLEOTIDE SEQUENCE [LARGE SCALE GENOMIC DNA]</scope>
    <source>
        <strain evidence="1 2">NCTC10297</strain>
    </source>
</reference>
<dbReference type="RefSeq" id="WP_126331502.1">
    <property type="nucleotide sequence ID" value="NZ_LR134343.1"/>
</dbReference>
<organism evidence="1 2">
    <name type="scientific">Moraxella cuniculi</name>
    <dbReference type="NCBI Taxonomy" id="34061"/>
    <lineage>
        <taxon>Bacteria</taxon>
        <taxon>Pseudomonadati</taxon>
        <taxon>Pseudomonadota</taxon>
        <taxon>Gammaproteobacteria</taxon>
        <taxon>Moraxellales</taxon>
        <taxon>Moraxellaceae</taxon>
        <taxon>Moraxella</taxon>
    </lineage>
</organism>
<evidence type="ECO:0000313" key="2">
    <source>
        <dbReference type="Proteomes" id="UP000274100"/>
    </source>
</evidence>
<gene>
    <name evidence="1" type="ORF">NCTC10297_01867</name>
</gene>
<accession>A0A3S4QTE5</accession>
<proteinExistence type="predicted"/>
<dbReference type="OrthoDB" id="9153215at2"/>